<name>A0A010S7G0_PSEFL</name>
<evidence type="ECO:0000313" key="2">
    <source>
        <dbReference type="Proteomes" id="UP000022611"/>
    </source>
</evidence>
<gene>
    <name evidence="1" type="ORF">HK44_023230</name>
</gene>
<dbReference type="EMBL" id="AFOY02000004">
    <property type="protein sequence ID" value="EXF96354.1"/>
    <property type="molecule type" value="Genomic_DNA"/>
</dbReference>
<sequence length="52" mass="5805">MTEWVNCNPVCEVLPESDQAACLIERSATDYWVKKAPAPVQGLALFFLHLAQ</sequence>
<dbReference type="Proteomes" id="UP000022611">
    <property type="component" value="Unassembled WGS sequence"/>
</dbReference>
<proteinExistence type="predicted"/>
<dbReference type="AlphaFoldDB" id="A0A010S7G0"/>
<dbReference type="HOGENOM" id="CLU_3083734_0_0_6"/>
<comment type="caution">
    <text evidence="1">The sequence shown here is derived from an EMBL/GenBank/DDBJ whole genome shotgun (WGS) entry which is preliminary data.</text>
</comment>
<accession>A0A010S7G0</accession>
<evidence type="ECO:0000313" key="1">
    <source>
        <dbReference type="EMBL" id="EXF96354.1"/>
    </source>
</evidence>
<reference evidence="1 2" key="1">
    <citation type="journal article" date="2011" name="J. Bacteriol.">
        <title>Draft genome sequence of the polycyclic aromatic hydrocarbon-degrading, genetically engineered bioluminescent bioreporter Pseudomonas fluorescens HK44.</title>
        <authorList>
            <person name="Chauhan A."/>
            <person name="Layton A.C."/>
            <person name="Williams D.E."/>
            <person name="Smartt A.E."/>
            <person name="Ripp S."/>
            <person name="Karpinets T.V."/>
            <person name="Brown S.D."/>
            <person name="Sayler G.S."/>
        </authorList>
    </citation>
    <scope>NUCLEOTIDE SEQUENCE [LARGE SCALE GENOMIC DNA]</scope>
    <source>
        <strain evidence="1 2">HK44</strain>
    </source>
</reference>
<dbReference type="PATRIC" id="fig|1042209.11.peg.1191"/>
<protein>
    <submittedName>
        <fullName evidence="1">Uncharacterized protein</fullName>
    </submittedName>
</protein>
<organism evidence="1 2">
    <name type="scientific">Pseudomonas fluorescens HK44</name>
    <dbReference type="NCBI Taxonomy" id="1042209"/>
    <lineage>
        <taxon>Bacteria</taxon>
        <taxon>Pseudomonadati</taxon>
        <taxon>Pseudomonadota</taxon>
        <taxon>Gammaproteobacteria</taxon>
        <taxon>Pseudomonadales</taxon>
        <taxon>Pseudomonadaceae</taxon>
        <taxon>Pseudomonas</taxon>
    </lineage>
</organism>